<dbReference type="GeneID" id="66929604"/>
<sequence length="601" mass="65704">MSQSLRPTYAATDIREALQQDGHRIWGFVVYRCTYKSDADWDEFMRRLRWCTRRNLEFYQGLDLMDSLGLTVLEDRSRFGGASTSTIRDHFIQWAETAVKAEQGAGARARGSQRYRYCIQVDEEALDSVVHKAPAPWGEIRVNNVGYVNLVSKEWEPYDPVEYEDEDERLEEPPEEPVEGCTLHDVGWMKVLYDRVMVSKYNYLRDDMAWEYEYRRPPLKAKMKYQNLLTVVASCIASTSAVSVSGAAEGFAKGVTGGGSATAVYPTTTDELVSYLGDSQTRVIVLTKTFDFTGTEGTTTATGCAPWGTASACQLAINQNNWCTNYEPDAPSVSVTYDNAGVLGITVNSNKSLLGSGSSGVIKGKGLRIVSGASNIIIQNVAITDINPKYVWGGDAITIDDADMVWIDHVTTARVGRQHLVLGTSASNRVTISNNYFNGVTSYSATCDGYTYWGIYLDGSNDLVTMKGNYIYHFSGRSPKVQGNTLLHAVNNYWYDSSGHAFEIGSGGYVLAEGNVFQNIDTVVESPVDGQLFTSPDATTNKVCSTYLGHVCQVNGFGSSGTFSQADEGFLANFEGKNIASASAYTVAQSSVPSSAGQGKI</sequence>
<comment type="function">
    <text evidence="11">Pectinolytic enzymes consist of four classes of enzymes: pectin lyase, polygalacturonase, pectin methylesterase and rhamnogalacturonase. Among pectinolytic enzymes, pectin lyase is the most important in depolymerization of pectin, since it cleaves internal glycosidic bonds of highly methylated pectins.</text>
</comment>
<keyword evidence="8" id="KW-0961">Cell wall biogenesis/degradation</keyword>
<dbReference type="GO" id="GO:0047490">
    <property type="term" value="F:pectin lyase activity"/>
    <property type="evidence" value="ECO:0007669"/>
    <property type="project" value="UniProtKB-EC"/>
</dbReference>
<keyword evidence="9 13" id="KW-0624">Polysaccharide degradation</keyword>
<evidence type="ECO:0000256" key="8">
    <source>
        <dbReference type="ARBA" id="ARBA00023316"/>
    </source>
</evidence>
<evidence type="ECO:0000256" key="5">
    <source>
        <dbReference type="ARBA" id="ARBA00023157"/>
    </source>
</evidence>
<evidence type="ECO:0000256" key="2">
    <source>
        <dbReference type="ARBA" id="ARBA00010980"/>
    </source>
</evidence>
<keyword evidence="3 13" id="KW-0964">Secreted</keyword>
<evidence type="ECO:0000256" key="3">
    <source>
        <dbReference type="ARBA" id="ARBA00022525"/>
    </source>
</evidence>
<gene>
    <name evidence="15" type="ORF">Aspvir_001622</name>
</gene>
<dbReference type="GO" id="GO:0000272">
    <property type="term" value="P:polysaccharide catabolic process"/>
    <property type="evidence" value="ECO:0007669"/>
    <property type="project" value="UniProtKB-KW"/>
</dbReference>
<organism evidence="15 16">
    <name type="scientific">Aspergillus viridinutans</name>
    <dbReference type="NCBI Taxonomy" id="75553"/>
    <lineage>
        <taxon>Eukaryota</taxon>
        <taxon>Fungi</taxon>
        <taxon>Dikarya</taxon>
        <taxon>Ascomycota</taxon>
        <taxon>Pezizomycotina</taxon>
        <taxon>Eurotiomycetes</taxon>
        <taxon>Eurotiomycetidae</taxon>
        <taxon>Eurotiales</taxon>
        <taxon>Aspergillaceae</taxon>
        <taxon>Aspergillus</taxon>
        <taxon>Aspergillus subgen. Fumigati</taxon>
    </lineage>
</organism>
<evidence type="ECO:0000256" key="6">
    <source>
        <dbReference type="ARBA" id="ARBA00023239"/>
    </source>
</evidence>
<dbReference type="RefSeq" id="XP_043122677.1">
    <property type="nucleotide sequence ID" value="XM_043266742.1"/>
</dbReference>
<dbReference type="EMBL" id="BOPL01000001">
    <property type="protein sequence ID" value="GIJ99490.1"/>
    <property type="molecule type" value="Genomic_DNA"/>
</dbReference>
<evidence type="ECO:0000313" key="15">
    <source>
        <dbReference type="EMBL" id="GIJ99490.1"/>
    </source>
</evidence>
<evidence type="ECO:0000256" key="4">
    <source>
        <dbReference type="ARBA" id="ARBA00022729"/>
    </source>
</evidence>
<dbReference type="InterPro" id="IPR045032">
    <property type="entry name" value="PEL"/>
</dbReference>
<dbReference type="EC" id="4.2.2.10" evidence="12"/>
<evidence type="ECO:0000256" key="7">
    <source>
        <dbReference type="ARBA" id="ARBA00023277"/>
    </source>
</evidence>
<dbReference type="PANTHER" id="PTHR31683">
    <property type="entry name" value="PECTATE LYASE 18-RELATED"/>
    <property type="match status" value="1"/>
</dbReference>
<keyword evidence="5" id="KW-1015">Disulfide bond</keyword>
<dbReference type="GO" id="GO:0030570">
    <property type="term" value="F:pectate lyase activity"/>
    <property type="evidence" value="ECO:0007669"/>
    <property type="project" value="InterPro"/>
</dbReference>
<dbReference type="Proteomes" id="UP000710440">
    <property type="component" value="Unassembled WGS sequence"/>
</dbReference>
<dbReference type="Pfam" id="PF00544">
    <property type="entry name" value="Pectate_lyase_4"/>
    <property type="match status" value="1"/>
</dbReference>
<dbReference type="InterPro" id="IPR012334">
    <property type="entry name" value="Pectin_lyas_fold"/>
</dbReference>
<comment type="catalytic activity">
    <reaction evidence="10">
        <text>Eliminative cleavage of (1-&gt;4)-alpha-D-galacturonan methyl ester to give oligosaccharides with 4-deoxy-6-O-methyl-alpha-D-galact-4-enuronosyl groups at their non-reducing ends.</text>
        <dbReference type="EC" id="4.2.2.10"/>
    </reaction>
</comment>
<dbReference type="PANTHER" id="PTHR31683:SF16">
    <property type="entry name" value="PECTIN LYASE A-RELATED"/>
    <property type="match status" value="1"/>
</dbReference>
<dbReference type="InterPro" id="IPR002022">
    <property type="entry name" value="Pec_lyase"/>
</dbReference>
<comment type="similarity">
    <text evidence="2 13">Belongs to the polysaccharide lyase 1 family.</text>
</comment>
<evidence type="ECO:0000256" key="9">
    <source>
        <dbReference type="ARBA" id="ARBA00023326"/>
    </source>
</evidence>
<reference evidence="15 16" key="1">
    <citation type="submission" date="2021-02" db="EMBL/GenBank/DDBJ databases">
        <title>Pan-genome distribution and transcriptional activeness of fungal secondary metabolism genes in Aspergillus section Fumigati.</title>
        <authorList>
            <person name="Takahashi H."/>
            <person name="Umemura M."/>
            <person name="Ninomiya A."/>
            <person name="Kusuya Y."/>
            <person name="Urayama S."/>
            <person name="Shimizu M."/>
            <person name="Watanabe A."/>
            <person name="Kamei K."/>
            <person name="Yaguchi T."/>
            <person name="Hagiwara D."/>
        </authorList>
    </citation>
    <scope>NUCLEOTIDE SEQUENCE [LARGE SCALE GENOMIC DNA]</scope>
    <source>
        <strain evidence="15 16">IFM 47045</strain>
    </source>
</reference>
<dbReference type="OrthoDB" id="1637350at2759"/>
<protein>
    <recommendedName>
        <fullName evidence="12">pectin lyase</fullName>
        <ecNumber evidence="12">4.2.2.10</ecNumber>
    </recommendedName>
</protein>
<dbReference type="Gene3D" id="2.160.20.10">
    <property type="entry name" value="Single-stranded right-handed beta-helix, Pectin lyase-like"/>
    <property type="match status" value="1"/>
</dbReference>
<keyword evidence="4" id="KW-0732">Signal</keyword>
<dbReference type="AlphaFoldDB" id="A0A9P3BT43"/>
<evidence type="ECO:0000256" key="11">
    <source>
        <dbReference type="ARBA" id="ARBA00037631"/>
    </source>
</evidence>
<evidence type="ECO:0000256" key="1">
    <source>
        <dbReference type="ARBA" id="ARBA00004613"/>
    </source>
</evidence>
<feature type="domain" description="Pectate lyase" evidence="14">
    <location>
        <begin position="316"/>
        <end position="523"/>
    </location>
</feature>
<accession>A0A9P3BT43</accession>
<dbReference type="SMART" id="SM00656">
    <property type="entry name" value="Amb_all"/>
    <property type="match status" value="1"/>
</dbReference>
<proteinExistence type="inferred from homology"/>
<name>A0A9P3BT43_ASPVI</name>
<keyword evidence="6 13" id="KW-0456">Lyase</keyword>
<dbReference type="SUPFAM" id="SSF51126">
    <property type="entry name" value="Pectin lyase-like"/>
    <property type="match status" value="1"/>
</dbReference>
<comment type="caution">
    <text evidence="15">The sequence shown here is derived from an EMBL/GenBank/DDBJ whole genome shotgun (WGS) entry which is preliminary data.</text>
</comment>
<evidence type="ECO:0000259" key="14">
    <source>
        <dbReference type="SMART" id="SM00656"/>
    </source>
</evidence>
<dbReference type="FunFam" id="2.160.20.10:FF:000003">
    <property type="entry name" value="Pectin lyase F"/>
    <property type="match status" value="1"/>
</dbReference>
<evidence type="ECO:0000256" key="12">
    <source>
        <dbReference type="ARBA" id="ARBA00039082"/>
    </source>
</evidence>
<dbReference type="GO" id="GO:0005576">
    <property type="term" value="C:extracellular region"/>
    <property type="evidence" value="ECO:0007669"/>
    <property type="project" value="UniProtKB-SubCell"/>
</dbReference>
<dbReference type="GO" id="GO:0071555">
    <property type="term" value="P:cell wall organization"/>
    <property type="evidence" value="ECO:0007669"/>
    <property type="project" value="UniProtKB-KW"/>
</dbReference>
<dbReference type="InterPro" id="IPR011050">
    <property type="entry name" value="Pectin_lyase_fold/virulence"/>
</dbReference>
<evidence type="ECO:0000256" key="10">
    <source>
        <dbReference type="ARBA" id="ARBA00036818"/>
    </source>
</evidence>
<keyword evidence="7 13" id="KW-0119">Carbohydrate metabolism</keyword>
<evidence type="ECO:0000256" key="13">
    <source>
        <dbReference type="RuleBase" id="RU361173"/>
    </source>
</evidence>
<keyword evidence="16" id="KW-1185">Reference proteome</keyword>
<comment type="subcellular location">
    <subcellularLocation>
        <location evidence="1 13">Secreted</location>
    </subcellularLocation>
</comment>
<evidence type="ECO:0000313" key="16">
    <source>
        <dbReference type="Proteomes" id="UP000710440"/>
    </source>
</evidence>